<reference evidence="1" key="1">
    <citation type="journal article" date="2014" name="Front. Microbiol.">
        <title>High frequency of phylogenetically diverse reductive dehalogenase-homologous genes in deep subseafloor sedimentary metagenomes.</title>
        <authorList>
            <person name="Kawai M."/>
            <person name="Futagami T."/>
            <person name="Toyoda A."/>
            <person name="Takaki Y."/>
            <person name="Nishi S."/>
            <person name="Hori S."/>
            <person name="Arai W."/>
            <person name="Tsubouchi T."/>
            <person name="Morono Y."/>
            <person name="Uchiyama I."/>
            <person name="Ito T."/>
            <person name="Fujiyama A."/>
            <person name="Inagaki F."/>
            <person name="Takami H."/>
        </authorList>
    </citation>
    <scope>NUCLEOTIDE SEQUENCE</scope>
    <source>
        <strain evidence="1">Expedition CK06-06</strain>
    </source>
</reference>
<accession>X0ZMV0</accession>
<name>X0ZMV0_9ZZZZ</name>
<comment type="caution">
    <text evidence="1">The sequence shown here is derived from an EMBL/GenBank/DDBJ whole genome shotgun (WGS) entry which is preliminary data.</text>
</comment>
<gene>
    <name evidence="1" type="ORF">S01H4_12229</name>
</gene>
<dbReference type="EMBL" id="BART01005149">
    <property type="protein sequence ID" value="GAG61708.1"/>
    <property type="molecule type" value="Genomic_DNA"/>
</dbReference>
<sequence length="122" mass="13802">MAIRLKKHTIKPEKDGGYFDAYFPANRIPNSGLTIARNIRYKEGRIQNIYGIETFLATPTAIKARIIDTLASDSGDYFMVGSDNKIYTYDAGWVDRTGALSPDARFMCDSEHWRAVTYCCCD</sequence>
<protein>
    <submittedName>
        <fullName evidence="1">Uncharacterized protein</fullName>
    </submittedName>
</protein>
<dbReference type="AlphaFoldDB" id="X0ZMV0"/>
<evidence type="ECO:0000313" key="1">
    <source>
        <dbReference type="EMBL" id="GAG61708.1"/>
    </source>
</evidence>
<proteinExistence type="predicted"/>
<feature type="non-terminal residue" evidence="1">
    <location>
        <position position="122"/>
    </location>
</feature>
<organism evidence="1">
    <name type="scientific">marine sediment metagenome</name>
    <dbReference type="NCBI Taxonomy" id="412755"/>
    <lineage>
        <taxon>unclassified sequences</taxon>
        <taxon>metagenomes</taxon>
        <taxon>ecological metagenomes</taxon>
    </lineage>
</organism>